<protein>
    <submittedName>
        <fullName evidence="5">AMP-binding protein</fullName>
    </submittedName>
</protein>
<dbReference type="AlphaFoldDB" id="A0A3R5XYF5"/>
<dbReference type="Pfam" id="PF00501">
    <property type="entry name" value="AMP-binding"/>
    <property type="match status" value="1"/>
</dbReference>
<evidence type="ECO:0000256" key="2">
    <source>
        <dbReference type="ARBA" id="ARBA00022598"/>
    </source>
</evidence>
<sequence>MSTFEMITKTFGDFLNEKARTQPDNEAVIYPLRGIRLTYRQLDDKTDLLAKGLMAMGIKKGDHVAVWSTNIPEWIDMLFACAKIGAVLVTVNTLYRTSELEYLLKQSDSTHLFVMDGFKNINYTDTVYEILPELKSCDPDREFMFDKLPFLKRIVYIGEDSRQGMMPYEKVYELGAGVSFEALEAVKKTLNIHDVINMQYTSGTTGFPKGVMLSHFNILNNAYAIGQGMNFTNADRLCIPVPFFHCFGVVLGIMVCISHGAAMIPVEAFNPVNVLESVEKERCTAVHGVPTMFISMLQLLEDQKFDVSTLRTGIMAGSPCPVEVMRQVIDRMNMTDITIVYGQTEASPGMTQTMYSDNVDKRCETVGRELPGAEVMVVDPETGLECPANVQGEIWGRGYNVMKGYYKMDEATRNAYSPDGWLKTGDLGVKTEDGYYKITGRIKDMIIRGGENIYPREIEEFLYLHPDIEDVQVVGVPDKKYGEETMAFIRPKTPDKRLTKEEIHAFCKGRIADYKIPRYVEMVADYPMTASGKIQKYKLRELAVEKLNLG</sequence>
<dbReference type="InterPro" id="IPR000873">
    <property type="entry name" value="AMP-dep_synth/lig_dom"/>
</dbReference>
<dbReference type="PROSITE" id="PS00455">
    <property type="entry name" value="AMP_BINDING"/>
    <property type="match status" value="1"/>
</dbReference>
<dbReference type="SUPFAM" id="SSF56801">
    <property type="entry name" value="Acetyl-CoA synthetase-like"/>
    <property type="match status" value="1"/>
</dbReference>
<keyword evidence="2" id="KW-0436">Ligase</keyword>
<keyword evidence="6" id="KW-1185">Reference proteome</keyword>
<evidence type="ECO:0000313" key="5">
    <source>
        <dbReference type="EMBL" id="QAR33811.1"/>
    </source>
</evidence>
<dbReference type="Pfam" id="PF13193">
    <property type="entry name" value="AMP-binding_C"/>
    <property type="match status" value="1"/>
</dbReference>
<dbReference type="InterPro" id="IPR025110">
    <property type="entry name" value="AMP-bd_C"/>
</dbReference>
<dbReference type="InterPro" id="IPR045851">
    <property type="entry name" value="AMP-bd_C_sf"/>
</dbReference>
<dbReference type="InterPro" id="IPR020845">
    <property type="entry name" value="AMP-binding_CS"/>
</dbReference>
<dbReference type="EMBL" id="CP035108">
    <property type="protein sequence ID" value="QAR33811.1"/>
    <property type="molecule type" value="Genomic_DNA"/>
</dbReference>
<reference evidence="5 6" key="1">
    <citation type="submission" date="2019-01" db="EMBL/GenBank/DDBJ databases">
        <title>Geovibrio thiophilus DSM 11263, complete genome.</title>
        <authorList>
            <person name="Spring S."/>
            <person name="Bunk B."/>
            <person name="Sproer C."/>
        </authorList>
    </citation>
    <scope>NUCLEOTIDE SEQUENCE [LARGE SCALE GENOMIC DNA]</scope>
    <source>
        <strain evidence="5 6">DSM 11263</strain>
    </source>
</reference>
<name>A0A3R5XYF5_9BACT</name>
<evidence type="ECO:0000259" key="3">
    <source>
        <dbReference type="Pfam" id="PF00501"/>
    </source>
</evidence>
<dbReference type="FunFam" id="3.40.50.12780:FF:000003">
    <property type="entry name" value="Long-chain-fatty-acid--CoA ligase FadD"/>
    <property type="match status" value="1"/>
</dbReference>
<gene>
    <name evidence="5" type="ORF">EP073_10455</name>
</gene>
<organism evidence="5 6">
    <name type="scientific">Geovibrio thiophilus</name>
    <dbReference type="NCBI Taxonomy" id="139438"/>
    <lineage>
        <taxon>Bacteria</taxon>
        <taxon>Pseudomonadati</taxon>
        <taxon>Deferribacterota</taxon>
        <taxon>Deferribacteres</taxon>
        <taxon>Deferribacterales</taxon>
        <taxon>Geovibrionaceae</taxon>
        <taxon>Geovibrio</taxon>
    </lineage>
</organism>
<dbReference type="FunFam" id="3.30.300.30:FF:000008">
    <property type="entry name" value="2,3-dihydroxybenzoate-AMP ligase"/>
    <property type="match status" value="1"/>
</dbReference>
<dbReference type="OrthoDB" id="9803968at2"/>
<accession>A0A3R5XYF5</accession>
<dbReference type="Gene3D" id="2.30.38.10">
    <property type="entry name" value="Luciferase, Domain 3"/>
    <property type="match status" value="1"/>
</dbReference>
<evidence type="ECO:0000256" key="1">
    <source>
        <dbReference type="ARBA" id="ARBA00006432"/>
    </source>
</evidence>
<dbReference type="GO" id="GO:0031956">
    <property type="term" value="F:medium-chain fatty acid-CoA ligase activity"/>
    <property type="evidence" value="ECO:0007669"/>
    <property type="project" value="TreeGrafter"/>
</dbReference>
<dbReference type="CDD" id="cd05917">
    <property type="entry name" value="FACL_like_2"/>
    <property type="match status" value="1"/>
</dbReference>
<dbReference type="RefSeq" id="WP_128467096.1">
    <property type="nucleotide sequence ID" value="NZ_CP035108.1"/>
</dbReference>
<dbReference type="GO" id="GO:0006631">
    <property type="term" value="P:fatty acid metabolic process"/>
    <property type="evidence" value="ECO:0007669"/>
    <property type="project" value="TreeGrafter"/>
</dbReference>
<evidence type="ECO:0000259" key="4">
    <source>
        <dbReference type="Pfam" id="PF13193"/>
    </source>
</evidence>
<evidence type="ECO:0000313" key="6">
    <source>
        <dbReference type="Proteomes" id="UP000287502"/>
    </source>
</evidence>
<dbReference type="Proteomes" id="UP000287502">
    <property type="component" value="Chromosome"/>
</dbReference>
<proteinExistence type="inferred from homology"/>
<dbReference type="Gene3D" id="3.30.300.30">
    <property type="match status" value="1"/>
</dbReference>
<dbReference type="PANTHER" id="PTHR43201:SF5">
    <property type="entry name" value="MEDIUM-CHAIN ACYL-COA LIGASE ACSF2, MITOCHONDRIAL"/>
    <property type="match status" value="1"/>
</dbReference>
<dbReference type="PANTHER" id="PTHR43201">
    <property type="entry name" value="ACYL-COA SYNTHETASE"/>
    <property type="match status" value="1"/>
</dbReference>
<dbReference type="Gene3D" id="3.40.50.980">
    <property type="match status" value="2"/>
</dbReference>
<feature type="domain" description="AMP-dependent synthetase/ligase" evidence="3">
    <location>
        <begin position="16"/>
        <end position="406"/>
    </location>
</feature>
<feature type="domain" description="AMP-binding enzyme C-terminal" evidence="4">
    <location>
        <begin position="457"/>
        <end position="533"/>
    </location>
</feature>
<dbReference type="KEGG" id="gtl:EP073_10455"/>
<comment type="similarity">
    <text evidence="1">Belongs to the ATP-dependent AMP-binding enzyme family.</text>
</comment>